<dbReference type="OrthoDB" id="27298at2759"/>
<organism evidence="8 9">
    <name type="scientific">Lachancea quebecensis</name>
    <dbReference type="NCBI Taxonomy" id="1654605"/>
    <lineage>
        <taxon>Eukaryota</taxon>
        <taxon>Fungi</taxon>
        <taxon>Dikarya</taxon>
        <taxon>Ascomycota</taxon>
        <taxon>Saccharomycotina</taxon>
        <taxon>Saccharomycetes</taxon>
        <taxon>Saccharomycetales</taxon>
        <taxon>Saccharomycetaceae</taxon>
        <taxon>Lachancea</taxon>
    </lineage>
</organism>
<evidence type="ECO:0000313" key="8">
    <source>
        <dbReference type="EMBL" id="CUS21981.1"/>
    </source>
</evidence>
<dbReference type="AlphaFoldDB" id="A0A0N7MLD5"/>
<dbReference type="EMBL" id="LN890563">
    <property type="protein sequence ID" value="CUS21981.1"/>
    <property type="molecule type" value="Genomic_DNA"/>
</dbReference>
<dbReference type="GO" id="GO:0071051">
    <property type="term" value="P:poly(A)-dependent snoRNA 3'-end processing"/>
    <property type="evidence" value="ECO:0007669"/>
    <property type="project" value="TreeGrafter"/>
</dbReference>
<dbReference type="InterPro" id="IPR001247">
    <property type="entry name" value="ExoRNase_PH_dom1"/>
</dbReference>
<dbReference type="GO" id="GO:0000177">
    <property type="term" value="C:cytoplasmic exosome (RNase complex)"/>
    <property type="evidence" value="ECO:0007669"/>
    <property type="project" value="UniProtKB-ARBA"/>
</dbReference>
<gene>
    <name evidence="8" type="ORF">LAQU0_S04e05446g</name>
</gene>
<protein>
    <submittedName>
        <fullName evidence="8">LAQU0S04e05446g1_1</fullName>
    </submittedName>
</protein>
<dbReference type="SUPFAM" id="SSF55666">
    <property type="entry name" value="Ribonuclease PH domain 2-like"/>
    <property type="match status" value="1"/>
</dbReference>
<reference evidence="9" key="1">
    <citation type="submission" date="2015-10" db="EMBL/GenBank/DDBJ databases">
        <authorList>
            <person name="Devillers H."/>
        </authorList>
    </citation>
    <scope>NUCLEOTIDE SEQUENCE [LARGE SCALE GENOMIC DNA]</scope>
</reference>
<dbReference type="GO" id="GO:0005730">
    <property type="term" value="C:nucleolus"/>
    <property type="evidence" value="ECO:0007669"/>
    <property type="project" value="UniProtKB-SubCell"/>
</dbReference>
<proteinExistence type="inferred from homology"/>
<dbReference type="GO" id="GO:0071028">
    <property type="term" value="P:nuclear mRNA surveillance"/>
    <property type="evidence" value="ECO:0007669"/>
    <property type="project" value="TreeGrafter"/>
</dbReference>
<dbReference type="GO" id="GO:0034475">
    <property type="term" value="P:U4 snRNA 3'-end processing"/>
    <property type="evidence" value="ECO:0007669"/>
    <property type="project" value="TreeGrafter"/>
</dbReference>
<dbReference type="InterPro" id="IPR020568">
    <property type="entry name" value="Ribosomal_Su5_D2-typ_SF"/>
</dbReference>
<comment type="subcellular location">
    <subcellularLocation>
        <location evidence="1">Nucleus</location>
    </subcellularLocation>
</comment>
<comment type="similarity">
    <text evidence="2">Belongs to the RNase PH family.</text>
</comment>
<dbReference type="GO" id="GO:0003723">
    <property type="term" value="F:RNA binding"/>
    <property type="evidence" value="ECO:0007669"/>
    <property type="project" value="TreeGrafter"/>
</dbReference>
<keyword evidence="9" id="KW-1185">Reference proteome</keyword>
<evidence type="ECO:0000256" key="2">
    <source>
        <dbReference type="ARBA" id="ARBA00006678"/>
    </source>
</evidence>
<evidence type="ECO:0000259" key="7">
    <source>
        <dbReference type="Pfam" id="PF03725"/>
    </source>
</evidence>
<keyword evidence="5" id="KW-0539">Nucleus</keyword>
<evidence type="ECO:0000256" key="3">
    <source>
        <dbReference type="ARBA" id="ARBA00022552"/>
    </source>
</evidence>
<evidence type="ECO:0000256" key="5">
    <source>
        <dbReference type="ARBA" id="ARBA00023242"/>
    </source>
</evidence>
<dbReference type="Pfam" id="PF01138">
    <property type="entry name" value="RNase_PH"/>
    <property type="match status" value="1"/>
</dbReference>
<name>A0A0N7MLD5_9SACH</name>
<evidence type="ECO:0000256" key="1">
    <source>
        <dbReference type="ARBA" id="ARBA00004123"/>
    </source>
</evidence>
<dbReference type="GO" id="GO:0016075">
    <property type="term" value="P:rRNA catabolic process"/>
    <property type="evidence" value="ECO:0007669"/>
    <property type="project" value="TreeGrafter"/>
</dbReference>
<sequence>MITAQTGVLDQVDGSCKLQCGETTVICSVTGPIEPKARQELPSQLALEVVVRPCKGVPNTREKLLEDQIRGVVTPVLAKYLYPRQLCQICFQILESGEPEDEHNAKELNSCINAAYLALIDSGIALQSSFSSVCVSVLSPGNEILVNPTQEQLIRSDSTHILALEVGSGGKKIQNVLLIESNGDFTEEIMFNVLNRAEIACVEVALELRKAVEGKIQRDFIWKQ</sequence>
<feature type="domain" description="Exoribonuclease phosphorolytic" evidence="7">
    <location>
        <begin position="133"/>
        <end position="198"/>
    </location>
</feature>
<evidence type="ECO:0000313" key="9">
    <source>
        <dbReference type="Proteomes" id="UP000236544"/>
    </source>
</evidence>
<keyword evidence="4" id="KW-0271">Exosome</keyword>
<dbReference type="PANTHER" id="PTHR11953:SF1">
    <property type="entry name" value="EXOSOME COMPLEX COMPONENT RRP46"/>
    <property type="match status" value="1"/>
</dbReference>
<dbReference type="Gene3D" id="3.30.230.70">
    <property type="entry name" value="GHMP Kinase, N-terminal domain"/>
    <property type="match status" value="1"/>
</dbReference>
<dbReference type="GO" id="GO:0071038">
    <property type="term" value="P:TRAMP-dependent tRNA surveillance pathway"/>
    <property type="evidence" value="ECO:0007669"/>
    <property type="project" value="UniProtKB-ARBA"/>
</dbReference>
<dbReference type="InterPro" id="IPR050080">
    <property type="entry name" value="RNase_PH"/>
</dbReference>
<accession>A0A0N7MLD5</accession>
<dbReference type="Pfam" id="PF03725">
    <property type="entry name" value="RNase_PH_C"/>
    <property type="match status" value="1"/>
</dbReference>
<dbReference type="InterPro" id="IPR036345">
    <property type="entry name" value="ExoRNase_PH_dom2_sf"/>
</dbReference>
<dbReference type="CDD" id="cd11372">
    <property type="entry name" value="RNase_PH_RRP46"/>
    <property type="match status" value="1"/>
</dbReference>
<dbReference type="PANTHER" id="PTHR11953">
    <property type="entry name" value="EXOSOME COMPLEX COMPONENT"/>
    <property type="match status" value="1"/>
</dbReference>
<dbReference type="GO" id="GO:0000176">
    <property type="term" value="C:nuclear exosome (RNase complex)"/>
    <property type="evidence" value="ECO:0007669"/>
    <property type="project" value="TreeGrafter"/>
</dbReference>
<evidence type="ECO:0000259" key="6">
    <source>
        <dbReference type="Pfam" id="PF01138"/>
    </source>
</evidence>
<dbReference type="Proteomes" id="UP000236544">
    <property type="component" value="Unassembled WGS sequence"/>
</dbReference>
<dbReference type="SUPFAM" id="SSF54211">
    <property type="entry name" value="Ribosomal protein S5 domain 2-like"/>
    <property type="match status" value="1"/>
</dbReference>
<dbReference type="InterPro" id="IPR015847">
    <property type="entry name" value="ExoRNase_PH_dom2"/>
</dbReference>
<evidence type="ECO:0000256" key="4">
    <source>
        <dbReference type="ARBA" id="ARBA00022835"/>
    </source>
</evidence>
<keyword evidence="3" id="KW-0698">rRNA processing</keyword>
<dbReference type="GO" id="GO:0000467">
    <property type="term" value="P:exonucleolytic trimming to generate mature 3'-end of 5.8S rRNA from tricistronic rRNA transcript (SSU-rRNA, 5.8S rRNA, LSU-rRNA)"/>
    <property type="evidence" value="ECO:0007669"/>
    <property type="project" value="UniProtKB-ARBA"/>
</dbReference>
<feature type="domain" description="Exoribonuclease phosphorolytic" evidence="6">
    <location>
        <begin position="2"/>
        <end position="124"/>
    </location>
</feature>
<dbReference type="InterPro" id="IPR027408">
    <property type="entry name" value="PNPase/RNase_PH_dom_sf"/>
</dbReference>